<sequence length="73" mass="8549">MAFSIRLSEKERKLATSYSHLHGISLGEAFKQALFERIEDEYDVQIAQEALDEWARDGYKTRPIEELWEECGL</sequence>
<gene>
    <name evidence="1" type="ORF">CYJ25_08775</name>
</gene>
<dbReference type="Pfam" id="PF19807">
    <property type="entry name" value="DUF6290"/>
    <property type="match status" value="1"/>
</dbReference>
<reference evidence="1 2" key="1">
    <citation type="submission" date="2017-12" db="EMBL/GenBank/DDBJ databases">
        <title>Phylogenetic diversity of female urinary microbiome.</title>
        <authorList>
            <person name="Thomas-White K."/>
            <person name="Wolfe A.J."/>
        </authorList>
    </citation>
    <scope>NUCLEOTIDE SEQUENCE [LARGE SCALE GENOMIC DNA]</scope>
    <source>
        <strain evidence="1 2">UMB0250</strain>
    </source>
</reference>
<dbReference type="EMBL" id="PKKJ01000021">
    <property type="protein sequence ID" value="PKY65614.1"/>
    <property type="molecule type" value="Genomic_DNA"/>
</dbReference>
<proteinExistence type="predicted"/>
<dbReference type="InterPro" id="IPR046257">
    <property type="entry name" value="DUF6290"/>
</dbReference>
<accession>A0A2I1I3B0</accession>
<organism evidence="1 2">
    <name type="scientific">Schaalia turicensis</name>
    <dbReference type="NCBI Taxonomy" id="131111"/>
    <lineage>
        <taxon>Bacteria</taxon>
        <taxon>Bacillati</taxon>
        <taxon>Actinomycetota</taxon>
        <taxon>Actinomycetes</taxon>
        <taxon>Actinomycetales</taxon>
        <taxon>Actinomycetaceae</taxon>
        <taxon>Schaalia</taxon>
    </lineage>
</organism>
<dbReference type="Proteomes" id="UP000234545">
    <property type="component" value="Unassembled WGS sequence"/>
</dbReference>
<comment type="caution">
    <text evidence="1">The sequence shown here is derived from an EMBL/GenBank/DDBJ whole genome shotgun (WGS) entry which is preliminary data.</text>
</comment>
<dbReference type="RefSeq" id="WP_101628762.1">
    <property type="nucleotide sequence ID" value="NZ_JBQOSN010000016.1"/>
</dbReference>
<evidence type="ECO:0000313" key="2">
    <source>
        <dbReference type="Proteomes" id="UP000234545"/>
    </source>
</evidence>
<dbReference type="OrthoDB" id="3267617at2"/>
<evidence type="ECO:0000313" key="1">
    <source>
        <dbReference type="EMBL" id="PKY65614.1"/>
    </source>
</evidence>
<name>A0A2I1I3B0_9ACTO</name>
<dbReference type="NCBIfam" id="NF046040">
    <property type="entry name" value="RelB_antitoxin"/>
    <property type="match status" value="1"/>
</dbReference>
<dbReference type="AlphaFoldDB" id="A0A2I1I3B0"/>
<protein>
    <submittedName>
        <fullName evidence="1">Antitoxin</fullName>
    </submittedName>
</protein>